<reference evidence="7 8" key="1">
    <citation type="journal article" date="2011" name="PLoS Genet.">
        <title>Sequence conservation and functional constraint on intergenic spacers in reduced genomes of the obligate symbiont buchnera.</title>
        <authorList>
            <person name="Degnan P.H."/>
            <person name="Ochman H."/>
            <person name="Moran N.A."/>
        </authorList>
    </citation>
    <scope>NUCLEOTIDE SEQUENCE [LARGE SCALE GENOMIC DNA]</scope>
    <source>
        <strain evidence="7 8">Ak</strain>
    </source>
</reference>
<dbReference type="SMART" id="SM01340">
    <property type="entry name" value="DNA_mis_repair"/>
    <property type="match status" value="1"/>
</dbReference>
<accession>G2LM53</accession>
<dbReference type="EMBL" id="CP002645">
    <property type="protein sequence ID" value="AEO08900.1"/>
    <property type="molecule type" value="Genomic_DNA"/>
</dbReference>
<dbReference type="InterPro" id="IPR013507">
    <property type="entry name" value="DNA_mismatch_S5_2-like"/>
</dbReference>
<dbReference type="Pfam" id="PF01119">
    <property type="entry name" value="DNA_mis_repair"/>
    <property type="match status" value="1"/>
</dbReference>
<dbReference type="InterPro" id="IPR037198">
    <property type="entry name" value="MutL_C_sf"/>
</dbReference>
<dbReference type="eggNOG" id="COG0323">
    <property type="taxonomic scope" value="Bacteria"/>
</dbReference>
<dbReference type="SUPFAM" id="SSF118116">
    <property type="entry name" value="DNA mismatch repair protein MutL"/>
    <property type="match status" value="1"/>
</dbReference>
<comment type="function">
    <text evidence="5">This protein is involved in the repair of mismatches in DNA. It is required for dam-dependent methyl-directed DNA mismatch repair. May act as a 'molecular matchmaker', a protein that promotes the formation of a stable complex between two or more DNA-binding proteins in an ATP-dependent manner without itself being part of a final effector complex.</text>
</comment>
<dbReference type="GO" id="GO:0032300">
    <property type="term" value="C:mismatch repair complex"/>
    <property type="evidence" value="ECO:0007669"/>
    <property type="project" value="InterPro"/>
</dbReference>
<dbReference type="HOGENOM" id="CLU_004131_5_1_6"/>
<dbReference type="Pfam" id="PF08676">
    <property type="entry name" value="MutL_C"/>
    <property type="match status" value="1"/>
</dbReference>
<dbReference type="CDD" id="cd03482">
    <property type="entry name" value="MutL_Trans_MutL"/>
    <property type="match status" value="1"/>
</dbReference>
<dbReference type="HAMAP" id="MF_00149">
    <property type="entry name" value="DNA_mis_repair"/>
    <property type="match status" value="1"/>
</dbReference>
<evidence type="ECO:0000256" key="3">
    <source>
        <dbReference type="ARBA" id="ARBA00022763"/>
    </source>
</evidence>
<dbReference type="InterPro" id="IPR014790">
    <property type="entry name" value="MutL_C"/>
</dbReference>
<dbReference type="GO" id="GO:0030983">
    <property type="term" value="F:mismatched DNA binding"/>
    <property type="evidence" value="ECO:0007669"/>
    <property type="project" value="InterPro"/>
</dbReference>
<dbReference type="InterPro" id="IPR036890">
    <property type="entry name" value="HATPase_C_sf"/>
</dbReference>
<dbReference type="Gene3D" id="3.30.1540.20">
    <property type="entry name" value="MutL, C-terminal domain, dimerisation subdomain"/>
    <property type="match status" value="1"/>
</dbReference>
<comment type="similarity">
    <text evidence="1 5">Belongs to the DNA mismatch repair MutL/HexB family.</text>
</comment>
<dbReference type="Pfam" id="PF13589">
    <property type="entry name" value="HATPase_c_3"/>
    <property type="match status" value="1"/>
</dbReference>
<dbReference type="PATRIC" id="fig|1005090.4.peg.560"/>
<dbReference type="CDD" id="cd16926">
    <property type="entry name" value="HATPase_MutL-MLH-PMS-like"/>
    <property type="match status" value="1"/>
</dbReference>
<feature type="domain" description="DNA mismatch repair protein S5" evidence="6">
    <location>
        <begin position="213"/>
        <end position="330"/>
    </location>
</feature>
<evidence type="ECO:0000313" key="7">
    <source>
        <dbReference type="EMBL" id="AEO08900.1"/>
    </source>
</evidence>
<dbReference type="PANTHER" id="PTHR10073">
    <property type="entry name" value="DNA MISMATCH REPAIR PROTEIN MLH, PMS, MUTL"/>
    <property type="match status" value="1"/>
</dbReference>
<dbReference type="OrthoDB" id="9763467at2"/>
<gene>
    <name evidence="5 7" type="primary">mutL</name>
    <name evidence="7" type="ORF">BAKON_578</name>
</gene>
<evidence type="ECO:0000256" key="5">
    <source>
        <dbReference type="HAMAP-Rule" id="MF_00149"/>
    </source>
</evidence>
<keyword evidence="3 5" id="KW-0227">DNA damage</keyword>
<dbReference type="InterPro" id="IPR042121">
    <property type="entry name" value="MutL_C_regsub"/>
</dbReference>
<evidence type="ECO:0000313" key="8">
    <source>
        <dbReference type="Proteomes" id="UP000001269"/>
    </source>
</evidence>
<dbReference type="AlphaFoldDB" id="G2LM53"/>
<dbReference type="GO" id="GO:0006298">
    <property type="term" value="P:mismatch repair"/>
    <property type="evidence" value="ECO:0007669"/>
    <property type="project" value="UniProtKB-UniRule"/>
</dbReference>
<sequence>MPIRILPSDLSSQISAGEIIECPASVIKEIIENSIDAGSKNIDILVEKNGFQSIILKDDGCGIHKNDLLLAASHHATSKINSLSDLDTLTTFGFRGEALASIRAVSRLTLISCTEFDEVAWKIYLEGFISNSVDLQPTGHPQGTTIIVENLFYNMPVRLKFLKNKKLEFSRICQVIKKIALSYFYINFSLKHNKKLIIKYNAINNKKNKINRLKDILNIVDKNQFIEIKEKRYNMLLFGWISNPYDFKVLKNIQYCYVNKRYVYNNIFINAVHSAYHKVIGKTNISFVLYLKIASHNIDVNIHPTKNEIRFHRPNIIYTFIYETVLYNLEKIKKIFLLNNSLYKKNNVYEKKESNLTSLNFIFLRLVSLLSFKKKNITKNIIIKKKYNNLLSDTYLEKYKCSIGKLLIIVRKYYGLIYYRNNFSLISLPLANAIVRKKILQNNIEEKIIPECSLSNIKVNLTSEEYIILFNNKEILLKIGFNLIFKKNYVILSSVPNFLKKRNLDLIISNFFAFLFLKQQVLISEIVNWFYINIFVESKNWTLVNGIKVLLEIEHYCPLLLINPPQKLLQKININAALCILKI</sequence>
<protein>
    <recommendedName>
        <fullName evidence="2 5">DNA mismatch repair protein MutL</fullName>
    </recommendedName>
</protein>
<evidence type="ECO:0000256" key="2">
    <source>
        <dbReference type="ARBA" id="ARBA00021975"/>
    </source>
</evidence>
<organism evidence="7 8">
    <name type="scientific">Buchnera aphidicola str. Ak</name>
    <name type="common">Acyrthosiphon kondoi</name>
    <dbReference type="NCBI Taxonomy" id="1005090"/>
    <lineage>
        <taxon>Bacteria</taxon>
        <taxon>Pseudomonadati</taxon>
        <taxon>Pseudomonadota</taxon>
        <taxon>Gammaproteobacteria</taxon>
        <taxon>Enterobacterales</taxon>
        <taxon>Erwiniaceae</taxon>
        <taxon>Buchnera</taxon>
    </lineage>
</organism>
<name>G2LM53_9GAMM</name>
<dbReference type="FunFam" id="3.30.565.10:FF:000003">
    <property type="entry name" value="DNA mismatch repair endonuclease MutL"/>
    <property type="match status" value="1"/>
</dbReference>
<dbReference type="GO" id="GO:0005524">
    <property type="term" value="F:ATP binding"/>
    <property type="evidence" value="ECO:0007669"/>
    <property type="project" value="InterPro"/>
</dbReference>
<dbReference type="InterPro" id="IPR020568">
    <property type="entry name" value="Ribosomal_Su5_D2-typ_SF"/>
</dbReference>
<dbReference type="GO" id="GO:0140664">
    <property type="term" value="F:ATP-dependent DNA damage sensor activity"/>
    <property type="evidence" value="ECO:0007669"/>
    <property type="project" value="InterPro"/>
</dbReference>
<dbReference type="InterPro" id="IPR038973">
    <property type="entry name" value="MutL/Mlh/Pms-like"/>
</dbReference>
<dbReference type="SUPFAM" id="SSF55874">
    <property type="entry name" value="ATPase domain of HSP90 chaperone/DNA topoisomerase II/histidine kinase"/>
    <property type="match status" value="1"/>
</dbReference>
<dbReference type="NCBIfam" id="TIGR00585">
    <property type="entry name" value="mutl"/>
    <property type="match status" value="1"/>
</dbReference>
<dbReference type="InterPro" id="IPR002099">
    <property type="entry name" value="MutL/Mlh/PMS"/>
</dbReference>
<dbReference type="SUPFAM" id="SSF54211">
    <property type="entry name" value="Ribosomal protein S5 domain 2-like"/>
    <property type="match status" value="1"/>
</dbReference>
<proteinExistence type="inferred from homology"/>
<dbReference type="RefSeq" id="WP_014499698.1">
    <property type="nucleotide sequence ID" value="NC_017256.1"/>
</dbReference>
<dbReference type="InterPro" id="IPR020667">
    <property type="entry name" value="DNA_mismatch_repair_MutL"/>
</dbReference>
<evidence type="ECO:0000256" key="4">
    <source>
        <dbReference type="ARBA" id="ARBA00023204"/>
    </source>
</evidence>
<evidence type="ECO:0000256" key="1">
    <source>
        <dbReference type="ARBA" id="ARBA00006082"/>
    </source>
</evidence>
<dbReference type="Gene3D" id="3.30.230.10">
    <property type="match status" value="1"/>
</dbReference>
<evidence type="ECO:0000259" key="6">
    <source>
        <dbReference type="SMART" id="SM01340"/>
    </source>
</evidence>
<keyword evidence="4 5" id="KW-0234">DNA repair</keyword>
<dbReference type="InterPro" id="IPR042120">
    <property type="entry name" value="MutL_C_dimsub"/>
</dbReference>
<dbReference type="GO" id="GO:0016887">
    <property type="term" value="F:ATP hydrolysis activity"/>
    <property type="evidence" value="ECO:0007669"/>
    <property type="project" value="InterPro"/>
</dbReference>
<dbReference type="PROSITE" id="PS00058">
    <property type="entry name" value="DNA_MISMATCH_REPAIR_1"/>
    <property type="match status" value="1"/>
</dbReference>
<dbReference type="Gene3D" id="3.30.1370.100">
    <property type="entry name" value="MutL, C-terminal domain, regulatory subdomain"/>
    <property type="match status" value="1"/>
</dbReference>
<dbReference type="InterPro" id="IPR014762">
    <property type="entry name" value="DNA_mismatch_repair_CS"/>
</dbReference>
<dbReference type="Gene3D" id="3.30.565.10">
    <property type="entry name" value="Histidine kinase-like ATPase, C-terminal domain"/>
    <property type="match status" value="1"/>
</dbReference>
<dbReference type="KEGG" id="bak:BAKON_578"/>
<dbReference type="InterPro" id="IPR014721">
    <property type="entry name" value="Ribsml_uS5_D2-typ_fold_subgr"/>
</dbReference>
<dbReference type="Proteomes" id="UP000001269">
    <property type="component" value="Chromosome"/>
</dbReference>
<dbReference type="PANTHER" id="PTHR10073:SF12">
    <property type="entry name" value="DNA MISMATCH REPAIR PROTEIN MLH1"/>
    <property type="match status" value="1"/>
</dbReference>
<dbReference type="STRING" id="1005090.BAKON_578"/>